<dbReference type="STRING" id="62062.ENSHHUP00000013995"/>
<sequence>MLEFDGQPIDPAIVSAQPIDPAIVSAQPIDPAIVSAQPMKPPTQNIDLPQMGCPPVHPESCLSPHNTVPVQPEPVQVPVVSPTPEVYSTPSPMYHSSHMAEPRPQTDSIDTIQVNKGRPGKLLECSYPSHRLFSLLLHGKWYRCIKFSTNRLRTVEKHASAQPKRKGGNRGLD</sequence>
<organism evidence="3 4">
    <name type="scientific">Hucho hucho</name>
    <name type="common">huchen</name>
    <dbReference type="NCBI Taxonomy" id="62062"/>
    <lineage>
        <taxon>Eukaryota</taxon>
        <taxon>Metazoa</taxon>
        <taxon>Chordata</taxon>
        <taxon>Craniata</taxon>
        <taxon>Vertebrata</taxon>
        <taxon>Euteleostomi</taxon>
        <taxon>Actinopterygii</taxon>
        <taxon>Neopterygii</taxon>
        <taxon>Teleostei</taxon>
        <taxon>Protacanthopterygii</taxon>
        <taxon>Salmoniformes</taxon>
        <taxon>Salmonidae</taxon>
        <taxon>Salmoninae</taxon>
        <taxon>Hucho</taxon>
    </lineage>
</organism>
<dbReference type="AlphaFoldDB" id="A0A4W5KUI8"/>
<evidence type="ECO:0000313" key="4">
    <source>
        <dbReference type="Proteomes" id="UP000314982"/>
    </source>
</evidence>
<evidence type="ECO:0000259" key="2">
    <source>
        <dbReference type="Pfam" id="PF12287"/>
    </source>
</evidence>
<evidence type="ECO:0000256" key="1">
    <source>
        <dbReference type="SAM" id="MobiDB-lite"/>
    </source>
</evidence>
<dbReference type="Proteomes" id="UP000314982">
    <property type="component" value="Unassembled WGS sequence"/>
</dbReference>
<feature type="region of interest" description="Disordered" evidence="1">
    <location>
        <begin position="69"/>
        <end position="105"/>
    </location>
</feature>
<evidence type="ECO:0000313" key="3">
    <source>
        <dbReference type="Ensembl" id="ENSHHUP00000013995.1"/>
    </source>
</evidence>
<feature type="domain" description="Cytoplasmic activation/proliferation-associated protein-1 C term" evidence="2">
    <location>
        <begin position="27"/>
        <end position="118"/>
    </location>
</feature>
<reference evidence="4" key="1">
    <citation type="submission" date="2018-06" db="EMBL/GenBank/DDBJ databases">
        <title>Genome assembly of Danube salmon.</title>
        <authorList>
            <person name="Macqueen D.J."/>
            <person name="Gundappa M.K."/>
        </authorList>
    </citation>
    <scope>NUCLEOTIDE SEQUENCE [LARGE SCALE GENOMIC DNA]</scope>
</reference>
<name>A0A4W5KUI8_9TELE</name>
<proteinExistence type="predicted"/>
<accession>A0A4W5KUI8</accession>
<reference evidence="3" key="3">
    <citation type="submission" date="2025-09" db="UniProtKB">
        <authorList>
            <consortium name="Ensembl"/>
        </authorList>
    </citation>
    <scope>IDENTIFICATION</scope>
</reference>
<keyword evidence="4" id="KW-1185">Reference proteome</keyword>
<dbReference type="Ensembl" id="ENSHHUT00000014461.1">
    <property type="protein sequence ID" value="ENSHHUP00000013995.1"/>
    <property type="gene ID" value="ENSHHUG00000008651.1"/>
</dbReference>
<feature type="compositionally biased region" description="Low complexity" evidence="1">
    <location>
        <begin position="69"/>
        <end position="86"/>
    </location>
</feature>
<protein>
    <recommendedName>
        <fullName evidence="2">Cytoplasmic activation/proliferation-associated protein-1 C term domain-containing protein</fullName>
    </recommendedName>
</protein>
<dbReference type="Pfam" id="PF12287">
    <property type="entry name" value="Caprin-1_C"/>
    <property type="match status" value="1"/>
</dbReference>
<reference evidence="3" key="2">
    <citation type="submission" date="2025-08" db="UniProtKB">
        <authorList>
            <consortium name="Ensembl"/>
        </authorList>
    </citation>
    <scope>IDENTIFICATION</scope>
</reference>
<dbReference type="InterPro" id="IPR022070">
    <property type="entry name" value="Caprin-1_C"/>
</dbReference>